<dbReference type="EMBL" id="JAODUO010000443">
    <property type="protein sequence ID" value="KAK2180432.1"/>
    <property type="molecule type" value="Genomic_DNA"/>
</dbReference>
<proteinExistence type="predicted"/>
<feature type="transmembrane region" description="Helical" evidence="1">
    <location>
        <begin position="25"/>
        <end position="43"/>
    </location>
</feature>
<evidence type="ECO:0000313" key="3">
    <source>
        <dbReference type="Proteomes" id="UP001209878"/>
    </source>
</evidence>
<dbReference type="Proteomes" id="UP001209878">
    <property type="component" value="Unassembled WGS sequence"/>
</dbReference>
<protein>
    <submittedName>
        <fullName evidence="2">Uncharacterized protein</fullName>
    </submittedName>
</protein>
<name>A0AAD9KZH1_RIDPI</name>
<evidence type="ECO:0000313" key="2">
    <source>
        <dbReference type="EMBL" id="KAK2180432.1"/>
    </source>
</evidence>
<organism evidence="2 3">
    <name type="scientific">Ridgeia piscesae</name>
    <name type="common">Tubeworm</name>
    <dbReference type="NCBI Taxonomy" id="27915"/>
    <lineage>
        <taxon>Eukaryota</taxon>
        <taxon>Metazoa</taxon>
        <taxon>Spiralia</taxon>
        <taxon>Lophotrochozoa</taxon>
        <taxon>Annelida</taxon>
        <taxon>Polychaeta</taxon>
        <taxon>Sedentaria</taxon>
        <taxon>Canalipalpata</taxon>
        <taxon>Sabellida</taxon>
        <taxon>Siboglinidae</taxon>
        <taxon>Ridgeia</taxon>
    </lineage>
</organism>
<accession>A0AAD9KZH1</accession>
<evidence type="ECO:0000256" key="1">
    <source>
        <dbReference type="SAM" id="Phobius"/>
    </source>
</evidence>
<reference evidence="2" key="1">
    <citation type="journal article" date="2023" name="Mol. Biol. Evol.">
        <title>Third-Generation Sequencing Reveals the Adaptive Role of the Epigenome in Three Deep-Sea Polychaetes.</title>
        <authorList>
            <person name="Perez M."/>
            <person name="Aroh O."/>
            <person name="Sun Y."/>
            <person name="Lan Y."/>
            <person name="Juniper S.K."/>
            <person name="Young C.R."/>
            <person name="Angers B."/>
            <person name="Qian P.Y."/>
        </authorList>
    </citation>
    <scope>NUCLEOTIDE SEQUENCE</scope>
    <source>
        <strain evidence="2">R07B-5</strain>
    </source>
</reference>
<keyword evidence="1" id="KW-0812">Transmembrane</keyword>
<gene>
    <name evidence="2" type="ORF">NP493_443g04025</name>
</gene>
<keyword evidence="1" id="KW-0472">Membrane</keyword>
<dbReference type="AlphaFoldDB" id="A0AAD9KZH1"/>
<sequence length="217" mass="24432">MQLHGCNPDTLTPGQMKISLVEAEGAFYFLGVGVALASLVLFLECCRHRCKSQATHTNPLPTSSRTTSPLPDTTSIRCDTTNITSSVLKEDCYTYTTHCFDDNVWSVNVSNDVSYMDDWEDQYKPNAFMSTFEMLDVATPRGTLRGRLASDVSYRRRRWSRASRRSSLPEPDIEAERQRDREDGFGYIRTCHVPHSDADCTDAETGEFSVNFGTSEL</sequence>
<keyword evidence="3" id="KW-1185">Reference proteome</keyword>
<keyword evidence="1" id="KW-1133">Transmembrane helix</keyword>
<comment type="caution">
    <text evidence="2">The sequence shown here is derived from an EMBL/GenBank/DDBJ whole genome shotgun (WGS) entry which is preliminary data.</text>
</comment>